<dbReference type="AlphaFoldDB" id="A0A6G1KXY5"/>
<dbReference type="PANTHER" id="PTHR42047">
    <property type="entry name" value="PROTEIN, PUTATIVE (AFU_ORTHOLOGUE AFUA_6G03560)-RELATED"/>
    <property type="match status" value="1"/>
</dbReference>
<accession>A0A6G1KXY5</accession>
<dbReference type="PANTHER" id="PTHR42047:SF1">
    <property type="entry name" value="PROTEIN, PUTATIVE (AFU_ORTHOLOGUE AFUA_6G03560)-RELATED"/>
    <property type="match status" value="1"/>
</dbReference>
<feature type="signal peptide" evidence="1">
    <location>
        <begin position="1"/>
        <end position="15"/>
    </location>
</feature>
<dbReference type="InterPro" id="IPR052820">
    <property type="entry name" value="PhiA_domain"/>
</dbReference>
<name>A0A6G1KXY5_9PEZI</name>
<evidence type="ECO:0000256" key="1">
    <source>
        <dbReference type="SAM" id="SignalP"/>
    </source>
</evidence>
<organism evidence="2 3">
    <name type="scientific">Teratosphaeria nubilosa</name>
    <dbReference type="NCBI Taxonomy" id="161662"/>
    <lineage>
        <taxon>Eukaryota</taxon>
        <taxon>Fungi</taxon>
        <taxon>Dikarya</taxon>
        <taxon>Ascomycota</taxon>
        <taxon>Pezizomycotina</taxon>
        <taxon>Dothideomycetes</taxon>
        <taxon>Dothideomycetidae</taxon>
        <taxon>Mycosphaerellales</taxon>
        <taxon>Teratosphaeriaceae</taxon>
        <taxon>Teratosphaeria</taxon>
    </lineage>
</organism>
<gene>
    <name evidence="2" type="ORF">EJ03DRAFT_206040</name>
</gene>
<reference evidence="2" key="1">
    <citation type="journal article" date="2020" name="Stud. Mycol.">
        <title>101 Dothideomycetes genomes: a test case for predicting lifestyles and emergence of pathogens.</title>
        <authorList>
            <person name="Haridas S."/>
            <person name="Albert R."/>
            <person name="Binder M."/>
            <person name="Bloem J."/>
            <person name="Labutti K."/>
            <person name="Salamov A."/>
            <person name="Andreopoulos B."/>
            <person name="Baker S."/>
            <person name="Barry K."/>
            <person name="Bills G."/>
            <person name="Bluhm B."/>
            <person name="Cannon C."/>
            <person name="Castanera R."/>
            <person name="Culley D."/>
            <person name="Daum C."/>
            <person name="Ezra D."/>
            <person name="Gonzalez J."/>
            <person name="Henrissat B."/>
            <person name="Kuo A."/>
            <person name="Liang C."/>
            <person name="Lipzen A."/>
            <person name="Lutzoni F."/>
            <person name="Magnuson J."/>
            <person name="Mondo S."/>
            <person name="Nolan M."/>
            <person name="Ohm R."/>
            <person name="Pangilinan J."/>
            <person name="Park H.-J."/>
            <person name="Ramirez L."/>
            <person name="Alfaro M."/>
            <person name="Sun H."/>
            <person name="Tritt A."/>
            <person name="Yoshinaga Y."/>
            <person name="Zwiers L.-H."/>
            <person name="Turgeon B."/>
            <person name="Goodwin S."/>
            <person name="Spatafora J."/>
            <person name="Crous P."/>
            <person name="Grigoriev I."/>
        </authorList>
    </citation>
    <scope>NUCLEOTIDE SEQUENCE</scope>
    <source>
        <strain evidence="2">CBS 116005</strain>
    </source>
</reference>
<protein>
    <submittedName>
        <fullName evidence="2">Uncharacterized protein</fullName>
    </submittedName>
</protein>
<dbReference type="EMBL" id="ML995889">
    <property type="protein sequence ID" value="KAF2765533.1"/>
    <property type="molecule type" value="Genomic_DNA"/>
</dbReference>
<feature type="chain" id="PRO_5026278834" evidence="1">
    <location>
        <begin position="16"/>
        <end position="237"/>
    </location>
</feature>
<dbReference type="OrthoDB" id="5430620at2759"/>
<dbReference type="Proteomes" id="UP000799436">
    <property type="component" value="Unassembled WGS sequence"/>
</dbReference>
<evidence type="ECO:0000313" key="3">
    <source>
        <dbReference type="Proteomes" id="UP000799436"/>
    </source>
</evidence>
<proteinExistence type="predicted"/>
<evidence type="ECO:0000313" key="2">
    <source>
        <dbReference type="EMBL" id="KAF2765533.1"/>
    </source>
</evidence>
<sequence length="237" mass="24066">MKAFIAFGLVGLAAAMPRNVVYYKPSTTNHTNPTNTTGLVNPSDSPFPPLSSGVSTFAKNTSLAHGSSSPSTNSSTTYFTGIALRSGSDIHDMPIAASGSDFWIGKPSTTYTPAAARAAGATNSSSSGTVFAYSAGASTLALAVSVPGGQSVYVAQDGAVQFTVAHSANTGNGSTTGFTVVDGALKFEGNDFIAIPAGGAGNATYQVYAASRSLQELGQGFVFYADPAKQNGAWEYI</sequence>
<keyword evidence="3" id="KW-1185">Reference proteome</keyword>
<keyword evidence="1" id="KW-0732">Signal</keyword>